<reference evidence="1" key="1">
    <citation type="journal article" date="2022" name="Plant J.">
        <title>Strategies of tolerance reflected in two North American maple genomes.</title>
        <authorList>
            <person name="McEvoy S.L."/>
            <person name="Sezen U.U."/>
            <person name="Trouern-Trend A."/>
            <person name="McMahon S.M."/>
            <person name="Schaberg P.G."/>
            <person name="Yang J."/>
            <person name="Wegrzyn J.L."/>
            <person name="Swenson N.G."/>
        </authorList>
    </citation>
    <scope>NUCLEOTIDE SEQUENCE</scope>
    <source>
        <strain evidence="1">91603</strain>
    </source>
</reference>
<protein>
    <submittedName>
        <fullName evidence="1">Uncharacterized protein</fullName>
    </submittedName>
</protein>
<organism evidence="1 2">
    <name type="scientific">Acer negundo</name>
    <name type="common">Box elder</name>
    <dbReference type="NCBI Taxonomy" id="4023"/>
    <lineage>
        <taxon>Eukaryota</taxon>
        <taxon>Viridiplantae</taxon>
        <taxon>Streptophyta</taxon>
        <taxon>Embryophyta</taxon>
        <taxon>Tracheophyta</taxon>
        <taxon>Spermatophyta</taxon>
        <taxon>Magnoliopsida</taxon>
        <taxon>eudicotyledons</taxon>
        <taxon>Gunneridae</taxon>
        <taxon>Pentapetalae</taxon>
        <taxon>rosids</taxon>
        <taxon>malvids</taxon>
        <taxon>Sapindales</taxon>
        <taxon>Sapindaceae</taxon>
        <taxon>Hippocastanoideae</taxon>
        <taxon>Acereae</taxon>
        <taxon>Acer</taxon>
    </lineage>
</organism>
<evidence type="ECO:0000313" key="2">
    <source>
        <dbReference type="Proteomes" id="UP001064489"/>
    </source>
</evidence>
<accession>A0AAD5J7B3</accession>
<reference evidence="1" key="2">
    <citation type="submission" date="2023-02" db="EMBL/GenBank/DDBJ databases">
        <authorList>
            <person name="Swenson N.G."/>
            <person name="Wegrzyn J.L."/>
            <person name="Mcevoy S.L."/>
        </authorList>
    </citation>
    <scope>NUCLEOTIDE SEQUENCE</scope>
    <source>
        <strain evidence="1">91603</strain>
        <tissue evidence="1">Leaf</tissue>
    </source>
</reference>
<gene>
    <name evidence="1" type="ORF">LWI28_019959</name>
</gene>
<name>A0AAD5J7B3_ACENE</name>
<sequence length="184" mass="21647">MNKHFLGFIDNLKGTEIPYPPRICAWQIDGGKEQIEGRNVSKTEENPDVVSSVEDNTGRVLDKRKGLMRKKEVVVAHPWPKWIERLVKQNYFDHKRKDEDKMTCFGMFCSYRELEAQCGHQGLEIALWSFVVTKLCEVFIVTFGHGIRPDCFYHITTWPSCYLIPFLTYRILFNRKFFSMLSSR</sequence>
<dbReference type="Proteomes" id="UP001064489">
    <property type="component" value="Chromosome 3"/>
</dbReference>
<proteinExistence type="predicted"/>
<dbReference type="EMBL" id="JAJSOW010000100">
    <property type="protein sequence ID" value="KAI9186697.1"/>
    <property type="molecule type" value="Genomic_DNA"/>
</dbReference>
<dbReference type="AlphaFoldDB" id="A0AAD5J7B3"/>
<comment type="caution">
    <text evidence="1">The sequence shown here is derived from an EMBL/GenBank/DDBJ whole genome shotgun (WGS) entry which is preliminary data.</text>
</comment>
<evidence type="ECO:0000313" key="1">
    <source>
        <dbReference type="EMBL" id="KAI9186697.1"/>
    </source>
</evidence>
<keyword evidence="2" id="KW-1185">Reference proteome</keyword>